<evidence type="ECO:0000313" key="2">
    <source>
        <dbReference type="EMBL" id="KAG6629350.1"/>
    </source>
</evidence>
<dbReference type="AlphaFoldDB" id="A0A8T1NKN3"/>
<dbReference type="EMBL" id="CM031838">
    <property type="protein sequence ID" value="KAG6678464.1"/>
    <property type="molecule type" value="Genomic_DNA"/>
</dbReference>
<feature type="region of interest" description="Disordered" evidence="1">
    <location>
        <begin position="1"/>
        <end position="29"/>
    </location>
</feature>
<evidence type="ECO:0000313" key="3">
    <source>
        <dbReference type="EMBL" id="KAG6678464.1"/>
    </source>
</evidence>
<comment type="caution">
    <text evidence="2">The sequence shown here is derived from an EMBL/GenBank/DDBJ whole genome shotgun (WGS) entry which is preliminary data.</text>
</comment>
<keyword evidence="4" id="KW-1185">Reference proteome</keyword>
<feature type="compositionally biased region" description="Basic and acidic residues" evidence="1">
    <location>
        <begin position="292"/>
        <end position="301"/>
    </location>
</feature>
<accession>A0A8T1NKN3</accession>
<dbReference type="Proteomes" id="UP000811609">
    <property type="component" value="Chromosome 14"/>
</dbReference>
<proteinExistence type="predicted"/>
<feature type="compositionally biased region" description="Polar residues" evidence="1">
    <location>
        <begin position="140"/>
        <end position="151"/>
    </location>
</feature>
<evidence type="ECO:0000313" key="4">
    <source>
        <dbReference type="Proteomes" id="UP000811609"/>
    </source>
</evidence>
<dbReference type="EMBL" id="CM031822">
    <property type="protein sequence ID" value="KAG6629350.1"/>
    <property type="molecule type" value="Genomic_DNA"/>
</dbReference>
<protein>
    <submittedName>
        <fullName evidence="2">Uncharacterized protein</fullName>
    </submittedName>
</protein>
<evidence type="ECO:0000256" key="1">
    <source>
        <dbReference type="SAM" id="MobiDB-lite"/>
    </source>
</evidence>
<sequence length="475" mass="51029">MDPNSTPFPGKSNPLKPKTSRKSSVVPKTVANALPISRQRRVFGTVRNGNLSAKTATQEHIITPSSGFAEKQTKSTQNTPKPMRSATVEKKSPAIIKPSSEFAEKQPKSTQTTPQPAETATVEKKSPATIKPSTGFGEKQINSIQNSTQPADTAAVDKKSPAIVKTSSGLAEKQPILTQNTTQPEDTAAVEKKSPTISKTSSGFAEKQPVSTQNTQQPAVTVAVEKKSPAINKTSSGFSEKQPKSTQNTPQPVETAAVKKKSPAIIKSSSGFIEKQPTSTQNSPQLAGNAAVEKKSPEKARPRLKKKIVSFPDHVEEKAANAVGAENSVAPRTPVASASLTKPKIPGTPYHSAENCSKCRFDRLETSSYWLNQIKLSESVGKHFVSAAFFRLAFESKAEPLRNLRVELKRYLARHGCLSEQTEWRVVSDSYGLPKHGSNTGGVDSGMEQYRMSGTAETNGDEGEMQGQTDQGTSS</sequence>
<reference evidence="2" key="1">
    <citation type="submission" date="2020-12" db="EMBL/GenBank/DDBJ databases">
        <title>WGS assembly of Carya illinoinensis cv. Pawnee.</title>
        <authorList>
            <person name="Platts A."/>
            <person name="Shu S."/>
            <person name="Wright S."/>
            <person name="Barry K."/>
            <person name="Edger P."/>
            <person name="Pires J.C."/>
            <person name="Schmutz J."/>
        </authorList>
    </citation>
    <scope>NUCLEOTIDE SEQUENCE</scope>
    <source>
        <tissue evidence="2">Leaf</tissue>
    </source>
</reference>
<feature type="region of interest" description="Disordered" evidence="1">
    <location>
        <begin position="435"/>
        <end position="475"/>
    </location>
</feature>
<feature type="compositionally biased region" description="Polar residues" evidence="1">
    <location>
        <begin position="48"/>
        <end position="66"/>
    </location>
</feature>
<name>A0A8T1NKN3_CARIL</name>
<reference evidence="3" key="2">
    <citation type="submission" date="2021-01" db="EMBL/GenBank/DDBJ databases">
        <authorList>
            <person name="Lovell J.T."/>
            <person name="Bentley N."/>
            <person name="Bhattarai G."/>
            <person name="Jenkins J.W."/>
            <person name="Sreedasyam A."/>
            <person name="Alarcon Y."/>
            <person name="Bock C."/>
            <person name="Boston L."/>
            <person name="Carlson J."/>
            <person name="Cervantes K."/>
            <person name="Clermont K."/>
            <person name="Krom N."/>
            <person name="Kubenka K."/>
            <person name="Mamidi S."/>
            <person name="Mattison C."/>
            <person name="Monteros M."/>
            <person name="Pisani C."/>
            <person name="Plott C."/>
            <person name="Rajasekar S."/>
            <person name="Rhein H.S."/>
            <person name="Rohla C."/>
            <person name="Song M."/>
            <person name="Hilaire R.S."/>
            <person name="Shu S."/>
            <person name="Wells L."/>
            <person name="Wang X."/>
            <person name="Webber J."/>
            <person name="Heerema R.J."/>
            <person name="Klein P."/>
            <person name="Conner P."/>
            <person name="Grauke L."/>
            <person name="Grimwood J."/>
            <person name="Schmutz J."/>
            <person name="Randall J.J."/>
        </authorList>
    </citation>
    <scope>NUCLEOTIDE SEQUENCE</scope>
    <source>
        <tissue evidence="3">Leaf</tissue>
    </source>
</reference>
<organism evidence="2 4">
    <name type="scientific">Carya illinoinensis</name>
    <name type="common">Pecan</name>
    <dbReference type="NCBI Taxonomy" id="32201"/>
    <lineage>
        <taxon>Eukaryota</taxon>
        <taxon>Viridiplantae</taxon>
        <taxon>Streptophyta</taxon>
        <taxon>Embryophyta</taxon>
        <taxon>Tracheophyta</taxon>
        <taxon>Spermatophyta</taxon>
        <taxon>Magnoliopsida</taxon>
        <taxon>eudicotyledons</taxon>
        <taxon>Gunneridae</taxon>
        <taxon>Pentapetalae</taxon>
        <taxon>rosids</taxon>
        <taxon>fabids</taxon>
        <taxon>Fagales</taxon>
        <taxon>Juglandaceae</taxon>
        <taxon>Carya</taxon>
    </lineage>
</organism>
<feature type="compositionally biased region" description="Polar residues" evidence="1">
    <location>
        <begin position="195"/>
        <end position="219"/>
    </location>
</feature>
<feature type="compositionally biased region" description="Polar residues" evidence="1">
    <location>
        <begin position="176"/>
        <end position="185"/>
    </location>
</feature>
<gene>
    <name evidence="2" type="ORF">CIPAW_14G078500</name>
    <name evidence="3" type="ORF">I3842_14G081200</name>
</gene>
<feature type="compositionally biased region" description="Low complexity" evidence="1">
    <location>
        <begin position="110"/>
        <end position="120"/>
    </location>
</feature>
<feature type="region of interest" description="Disordered" evidence="1">
    <location>
        <begin position="322"/>
        <end position="346"/>
    </location>
</feature>
<dbReference type="Proteomes" id="UP000811246">
    <property type="component" value="Chromosome 14"/>
</dbReference>
<feature type="region of interest" description="Disordered" evidence="1">
    <location>
        <begin position="48"/>
        <end position="302"/>
    </location>
</feature>
<dbReference type="PANTHER" id="PTHR34468:SF3">
    <property type="entry name" value="OS03G0288900 PROTEIN"/>
    <property type="match status" value="1"/>
</dbReference>
<feature type="compositionally biased region" description="Polar residues" evidence="1">
    <location>
        <begin position="276"/>
        <end position="286"/>
    </location>
</feature>
<feature type="compositionally biased region" description="Polar residues" evidence="1">
    <location>
        <begin position="466"/>
        <end position="475"/>
    </location>
</feature>
<dbReference type="PANTHER" id="PTHR34468">
    <property type="entry name" value="MICROTUBULE-ASSOCIATED FUTSCH-LIKE PROTEIN"/>
    <property type="match status" value="1"/>
</dbReference>
<feature type="compositionally biased region" description="Polar residues" evidence="1">
    <location>
        <begin position="231"/>
        <end position="252"/>
    </location>
</feature>